<dbReference type="EMBL" id="CM034404">
    <property type="protein sequence ID" value="KAJ0174010.1"/>
    <property type="molecule type" value="Genomic_DNA"/>
</dbReference>
<evidence type="ECO:0000313" key="2">
    <source>
        <dbReference type="Proteomes" id="UP000824533"/>
    </source>
</evidence>
<comment type="caution">
    <text evidence="1">The sequence shown here is derived from an EMBL/GenBank/DDBJ whole genome shotgun (WGS) entry which is preliminary data.</text>
</comment>
<protein>
    <submittedName>
        <fullName evidence="1">Uncharacterized protein</fullName>
    </submittedName>
</protein>
<accession>A0ACC1CR05</accession>
<gene>
    <name evidence="1" type="ORF">K1T71_010156</name>
</gene>
<name>A0ACC1CR05_9NEOP</name>
<evidence type="ECO:0000313" key="1">
    <source>
        <dbReference type="EMBL" id="KAJ0174010.1"/>
    </source>
</evidence>
<organism evidence="1 2">
    <name type="scientific">Dendrolimus kikuchii</name>
    <dbReference type="NCBI Taxonomy" id="765133"/>
    <lineage>
        <taxon>Eukaryota</taxon>
        <taxon>Metazoa</taxon>
        <taxon>Ecdysozoa</taxon>
        <taxon>Arthropoda</taxon>
        <taxon>Hexapoda</taxon>
        <taxon>Insecta</taxon>
        <taxon>Pterygota</taxon>
        <taxon>Neoptera</taxon>
        <taxon>Endopterygota</taxon>
        <taxon>Lepidoptera</taxon>
        <taxon>Glossata</taxon>
        <taxon>Ditrysia</taxon>
        <taxon>Bombycoidea</taxon>
        <taxon>Lasiocampidae</taxon>
        <taxon>Dendrolimus</taxon>
    </lineage>
</organism>
<sequence>MNGKVKKRQRSENWLDEDKTILKTLVKEWVHEIENKNTDTTSNSKKVAAWNDLQESFNCMCKGAPRTVAQLKAQWCLIKLQAKKTKGLDGKQILKIEGSPPPKANTDAVNNEDIRLLNEFTVNFTESDEVNQVQTPSITVLTDHVYEHKNTLLNATLSISLPTSTIDSSMYRKMQNANTPAEQVAANEIECRRELHYIQMENERKKNENLILEEILLKQKIEYYVKKNQNINNLI</sequence>
<proteinExistence type="predicted"/>
<reference evidence="1 2" key="1">
    <citation type="journal article" date="2021" name="Front. Genet.">
        <title>Chromosome-Level Genome Assembly Reveals Significant Gene Expansion in the Toll and IMD Signaling Pathways of Dendrolimus kikuchii.</title>
        <authorList>
            <person name="Zhou J."/>
            <person name="Wu P."/>
            <person name="Xiong Z."/>
            <person name="Liu N."/>
            <person name="Zhao N."/>
            <person name="Ji M."/>
            <person name="Qiu Y."/>
            <person name="Yang B."/>
        </authorList>
    </citation>
    <scope>NUCLEOTIDE SEQUENCE [LARGE SCALE GENOMIC DNA]</scope>
    <source>
        <strain evidence="1">Ann1</strain>
    </source>
</reference>
<keyword evidence="2" id="KW-1185">Reference proteome</keyword>
<dbReference type="Proteomes" id="UP000824533">
    <property type="component" value="Linkage Group LG18"/>
</dbReference>